<feature type="transmembrane region" description="Helical" evidence="10">
    <location>
        <begin position="40"/>
        <end position="61"/>
    </location>
</feature>
<feature type="transmembrane region" description="Helical" evidence="10">
    <location>
        <begin position="267"/>
        <end position="295"/>
    </location>
</feature>
<gene>
    <name evidence="11" type="ORF">AAG570_004115</name>
</gene>
<feature type="transmembrane region" description="Helical" evidence="10">
    <location>
        <begin position="160"/>
        <end position="179"/>
    </location>
</feature>
<dbReference type="EC" id="2.7.1.108" evidence="3"/>
<proteinExistence type="inferred from homology"/>
<feature type="transmembrane region" description="Helical" evidence="10">
    <location>
        <begin position="389"/>
        <end position="410"/>
    </location>
</feature>
<evidence type="ECO:0000313" key="11">
    <source>
        <dbReference type="EMBL" id="KAL1117800.1"/>
    </source>
</evidence>
<feature type="transmembrane region" description="Helical" evidence="10">
    <location>
        <begin position="127"/>
        <end position="148"/>
    </location>
</feature>
<keyword evidence="8 10" id="KW-1133">Transmembrane helix</keyword>
<comment type="similarity">
    <text evidence="2">Belongs to the polyprenol kinase family.</text>
</comment>
<name>A0ABD0YRF0_9HEMI</name>
<evidence type="ECO:0000256" key="6">
    <source>
        <dbReference type="ARBA" id="ARBA00022777"/>
    </source>
</evidence>
<evidence type="ECO:0000313" key="12">
    <source>
        <dbReference type="Proteomes" id="UP001558652"/>
    </source>
</evidence>
<dbReference type="GO" id="GO:0004168">
    <property type="term" value="F:dolichol kinase activity"/>
    <property type="evidence" value="ECO:0007669"/>
    <property type="project" value="UniProtKB-EC"/>
</dbReference>
<keyword evidence="12" id="KW-1185">Reference proteome</keyword>
<dbReference type="InterPro" id="IPR032974">
    <property type="entry name" value="Polypren_kinase"/>
</dbReference>
<evidence type="ECO:0000256" key="1">
    <source>
        <dbReference type="ARBA" id="ARBA00004477"/>
    </source>
</evidence>
<dbReference type="PANTHER" id="PTHR13205">
    <property type="entry name" value="TRANSMEMBRANE PROTEIN 15-RELATED"/>
    <property type="match status" value="1"/>
</dbReference>
<accession>A0ABD0YRF0</accession>
<organism evidence="11 12">
    <name type="scientific">Ranatra chinensis</name>
    <dbReference type="NCBI Taxonomy" id="642074"/>
    <lineage>
        <taxon>Eukaryota</taxon>
        <taxon>Metazoa</taxon>
        <taxon>Ecdysozoa</taxon>
        <taxon>Arthropoda</taxon>
        <taxon>Hexapoda</taxon>
        <taxon>Insecta</taxon>
        <taxon>Pterygota</taxon>
        <taxon>Neoptera</taxon>
        <taxon>Paraneoptera</taxon>
        <taxon>Hemiptera</taxon>
        <taxon>Heteroptera</taxon>
        <taxon>Panheteroptera</taxon>
        <taxon>Nepomorpha</taxon>
        <taxon>Nepidae</taxon>
        <taxon>Ranatrinae</taxon>
        <taxon>Ranatra</taxon>
    </lineage>
</organism>
<evidence type="ECO:0000256" key="5">
    <source>
        <dbReference type="ARBA" id="ARBA00022692"/>
    </source>
</evidence>
<evidence type="ECO:0000256" key="7">
    <source>
        <dbReference type="ARBA" id="ARBA00022824"/>
    </source>
</evidence>
<evidence type="ECO:0000256" key="8">
    <source>
        <dbReference type="ARBA" id="ARBA00022989"/>
    </source>
</evidence>
<protein>
    <recommendedName>
        <fullName evidence="3">dolichol kinase</fullName>
        <ecNumber evidence="3">2.7.1.108</ecNumber>
    </recommendedName>
</protein>
<comment type="caution">
    <text evidence="11">The sequence shown here is derived from an EMBL/GenBank/DDBJ whole genome shotgun (WGS) entry which is preliminary data.</text>
</comment>
<feature type="transmembrane region" description="Helical" evidence="10">
    <location>
        <begin position="352"/>
        <end position="377"/>
    </location>
</feature>
<dbReference type="EMBL" id="JBFDAA010000015">
    <property type="protein sequence ID" value="KAL1117800.1"/>
    <property type="molecule type" value="Genomic_DNA"/>
</dbReference>
<evidence type="ECO:0000256" key="4">
    <source>
        <dbReference type="ARBA" id="ARBA00022679"/>
    </source>
</evidence>
<feature type="transmembrane region" description="Helical" evidence="10">
    <location>
        <begin position="188"/>
        <end position="207"/>
    </location>
</feature>
<feature type="transmembrane region" description="Helical" evidence="10">
    <location>
        <begin position="95"/>
        <end position="115"/>
    </location>
</feature>
<dbReference type="AlphaFoldDB" id="A0ABD0YRF0"/>
<keyword evidence="7" id="KW-0256">Endoplasmic reticulum</keyword>
<dbReference type="Proteomes" id="UP001558652">
    <property type="component" value="Unassembled WGS sequence"/>
</dbReference>
<evidence type="ECO:0000256" key="10">
    <source>
        <dbReference type="SAM" id="Phobius"/>
    </source>
</evidence>
<evidence type="ECO:0000256" key="3">
    <source>
        <dbReference type="ARBA" id="ARBA00012132"/>
    </source>
</evidence>
<keyword evidence="9 10" id="KW-0472">Membrane</keyword>
<dbReference type="PANTHER" id="PTHR13205:SF15">
    <property type="entry name" value="DOLICHOL KINASE"/>
    <property type="match status" value="1"/>
</dbReference>
<keyword evidence="4" id="KW-0808">Transferase</keyword>
<evidence type="ECO:0000256" key="2">
    <source>
        <dbReference type="ARBA" id="ARBA00010794"/>
    </source>
</evidence>
<evidence type="ECO:0000256" key="9">
    <source>
        <dbReference type="ARBA" id="ARBA00023136"/>
    </source>
</evidence>
<feature type="transmembrane region" description="Helical" evidence="10">
    <location>
        <begin position="227"/>
        <end position="246"/>
    </location>
</feature>
<reference evidence="11 12" key="1">
    <citation type="submission" date="2024-07" db="EMBL/GenBank/DDBJ databases">
        <title>Chromosome-level genome assembly of the water stick insect Ranatra chinensis (Heteroptera: Nepidae).</title>
        <authorList>
            <person name="Liu X."/>
        </authorList>
    </citation>
    <scope>NUCLEOTIDE SEQUENCE [LARGE SCALE GENOMIC DNA]</scope>
    <source>
        <strain evidence="11">Cailab_2021Rc</strain>
        <tissue evidence="11">Muscle</tissue>
    </source>
</reference>
<dbReference type="GO" id="GO:0005789">
    <property type="term" value="C:endoplasmic reticulum membrane"/>
    <property type="evidence" value="ECO:0007669"/>
    <property type="project" value="UniProtKB-SubCell"/>
</dbReference>
<keyword evidence="6" id="KW-0418">Kinase</keyword>
<keyword evidence="5 10" id="KW-0812">Transmembrane</keyword>
<feature type="transmembrane region" description="Helical" evidence="10">
    <location>
        <begin position="18"/>
        <end position="34"/>
    </location>
</feature>
<feature type="non-terminal residue" evidence="11">
    <location>
        <position position="1"/>
    </location>
</feature>
<sequence length="450" mass="48586">SVLYNVYSFDYRRDASQGVWSSFLLPAAVVLGQIKCSSSSSVYTTVACIASGLLAHSAVTVLRMYGKLTSSKMYVLPCLISTLLLYFFTPEGFSLSIGYGVICTLAYDRLIVPLMKLCPRSFTYGEATVVLQACVLFVASSLTNVGHYASPCSCLETSTAFIQVAILGVAAIGSMSYGFGMAEYNPKWFYVFTLLIGALMLPIAYFIAGGNPVLWIVRLFFEDILSVQLLGYWLVCSLLGCAAVVYQSKKLQKASTVTRKIFHVLTVIVFIPGIIIKPCLIYLASGIVFALFILIDMVRLLKVPPMYCTLQSGFESFADDKDDGGISLTPLYLLAGCSLPLWVSPTPPADNLLAALAGLLSVGIGDTAASTCGILVGKNKWPGSKKTKEGTAACFLSQLFSVIALIHFGYLPRSNLIKPTFAIAVTSLVEAKTTQVDNLVLPLIMYILTL</sequence>
<comment type="subcellular location">
    <subcellularLocation>
        <location evidence="1">Endoplasmic reticulum membrane</location>
        <topology evidence="1">Multi-pass membrane protein</topology>
    </subcellularLocation>
</comment>